<dbReference type="Proteomes" id="UP000198337">
    <property type="component" value="Unassembled WGS sequence"/>
</dbReference>
<evidence type="ECO:0000256" key="2">
    <source>
        <dbReference type="ARBA" id="ARBA00023008"/>
    </source>
</evidence>
<keyword evidence="2" id="KW-0186">Copper</keyword>
<dbReference type="InterPro" id="IPR003782">
    <property type="entry name" value="SCO1/SenC"/>
</dbReference>
<comment type="similarity">
    <text evidence="1">Belongs to the SCO1/2 family.</text>
</comment>
<keyword evidence="6" id="KW-1185">Reference proteome</keyword>
<comment type="caution">
    <text evidence="5">The sequence shown here is derived from an EMBL/GenBank/DDBJ whole genome shotgun (WGS) entry which is preliminary data.</text>
</comment>
<evidence type="ECO:0000259" key="4">
    <source>
        <dbReference type="PROSITE" id="PS51352"/>
    </source>
</evidence>
<organism evidence="5 6">
    <name type="scientific">Maribacter sedimenticola</name>
    <dbReference type="NCBI Taxonomy" id="228956"/>
    <lineage>
        <taxon>Bacteria</taxon>
        <taxon>Pseudomonadati</taxon>
        <taxon>Bacteroidota</taxon>
        <taxon>Flavobacteriia</taxon>
        <taxon>Flavobacteriales</taxon>
        <taxon>Flavobacteriaceae</taxon>
        <taxon>Maribacter</taxon>
    </lineage>
</organism>
<dbReference type="SUPFAM" id="SSF52833">
    <property type="entry name" value="Thioredoxin-like"/>
    <property type="match status" value="1"/>
</dbReference>
<gene>
    <name evidence="5" type="ORF">SAMN04488009_0854</name>
</gene>
<proteinExistence type="inferred from homology"/>
<evidence type="ECO:0000256" key="1">
    <source>
        <dbReference type="ARBA" id="ARBA00010996"/>
    </source>
</evidence>
<dbReference type="RefSeq" id="WP_089259352.1">
    <property type="nucleotide sequence ID" value="NZ_FZNV01000001.1"/>
</dbReference>
<protein>
    <submittedName>
        <fullName evidence="5">Protein SCO1/2</fullName>
    </submittedName>
</protein>
<dbReference type="InterPro" id="IPR036249">
    <property type="entry name" value="Thioredoxin-like_sf"/>
</dbReference>
<dbReference type="InterPro" id="IPR013766">
    <property type="entry name" value="Thioredoxin_domain"/>
</dbReference>
<accession>A0ABY1SE71</accession>
<keyword evidence="3" id="KW-1133">Transmembrane helix</keyword>
<dbReference type="PANTHER" id="PTHR12151">
    <property type="entry name" value="ELECTRON TRANSPORT PROTIN SCO1/SENC FAMILY MEMBER"/>
    <property type="match status" value="1"/>
</dbReference>
<sequence>MNKKYTYVWVSLIVLIFGIIVIPRIVDRMSAGTVVQNDRLNGVISKQTDDLGYILLNGKKRRVPSFSFVNQDSVVVTDKDYLGKVYVVDFFFTRCPSICPVMTTNLVSLQNNFKENNEFGIASFSITPEFDTPSVLRQYAQKYNINTEVWNLLTGDKEAIYDLANGGFNIFAAEMPEVPGGFEHSGLFALVDKEGYLRSRKDEFGNPIVYYRGAILEQEKTNDHGETEEIGILRTDIKKLLQE</sequence>
<evidence type="ECO:0000313" key="6">
    <source>
        <dbReference type="Proteomes" id="UP000198337"/>
    </source>
</evidence>
<reference evidence="5 6" key="1">
    <citation type="submission" date="2017-06" db="EMBL/GenBank/DDBJ databases">
        <authorList>
            <person name="Varghese N."/>
            <person name="Submissions S."/>
        </authorList>
    </citation>
    <scope>NUCLEOTIDE SEQUENCE [LARGE SCALE GENOMIC DNA]</scope>
    <source>
        <strain evidence="5 6">DSM 19840</strain>
    </source>
</reference>
<dbReference type="PROSITE" id="PS51352">
    <property type="entry name" value="THIOREDOXIN_2"/>
    <property type="match status" value="1"/>
</dbReference>
<dbReference type="Gene3D" id="3.40.30.10">
    <property type="entry name" value="Glutaredoxin"/>
    <property type="match status" value="1"/>
</dbReference>
<feature type="transmembrane region" description="Helical" evidence="3">
    <location>
        <begin position="6"/>
        <end position="26"/>
    </location>
</feature>
<evidence type="ECO:0000256" key="3">
    <source>
        <dbReference type="SAM" id="Phobius"/>
    </source>
</evidence>
<name>A0ABY1SE71_9FLAO</name>
<keyword evidence="3" id="KW-0472">Membrane</keyword>
<dbReference type="EMBL" id="FZNV01000001">
    <property type="protein sequence ID" value="SNR28887.1"/>
    <property type="molecule type" value="Genomic_DNA"/>
</dbReference>
<feature type="domain" description="Thioredoxin" evidence="4">
    <location>
        <begin position="57"/>
        <end position="221"/>
    </location>
</feature>
<dbReference type="CDD" id="cd02968">
    <property type="entry name" value="SCO"/>
    <property type="match status" value="1"/>
</dbReference>
<evidence type="ECO:0000313" key="5">
    <source>
        <dbReference type="EMBL" id="SNR28887.1"/>
    </source>
</evidence>
<dbReference type="Pfam" id="PF02630">
    <property type="entry name" value="SCO1-SenC"/>
    <property type="match status" value="1"/>
</dbReference>
<keyword evidence="3" id="KW-0812">Transmembrane</keyword>
<dbReference type="PANTHER" id="PTHR12151:SF25">
    <property type="entry name" value="LINALOOL DEHYDRATASE_ISOMERASE DOMAIN-CONTAINING PROTEIN"/>
    <property type="match status" value="1"/>
</dbReference>